<evidence type="ECO:0000313" key="2">
    <source>
        <dbReference type="EMBL" id="RZU72447.1"/>
    </source>
</evidence>
<dbReference type="AlphaFoldDB" id="A0A4Q8B4H8"/>
<dbReference type="OrthoDB" id="3389295at2"/>
<feature type="region of interest" description="Disordered" evidence="1">
    <location>
        <begin position="72"/>
        <end position="93"/>
    </location>
</feature>
<protein>
    <submittedName>
        <fullName evidence="2">Uncharacterized protein</fullName>
    </submittedName>
</protein>
<evidence type="ECO:0000256" key="1">
    <source>
        <dbReference type="SAM" id="MobiDB-lite"/>
    </source>
</evidence>
<dbReference type="RefSeq" id="WP_130330234.1">
    <property type="nucleotide sequence ID" value="NZ_SHLD01000001.1"/>
</dbReference>
<evidence type="ECO:0000313" key="3">
    <source>
        <dbReference type="Proteomes" id="UP000294114"/>
    </source>
</evidence>
<gene>
    <name evidence="2" type="ORF">EV384_0814</name>
</gene>
<dbReference type="EMBL" id="SHLD01000001">
    <property type="protein sequence ID" value="RZU72447.1"/>
    <property type="molecule type" value="Genomic_DNA"/>
</dbReference>
<organism evidence="2 3">
    <name type="scientific">Micromonospora kangleipakensis</name>
    <dbReference type="NCBI Taxonomy" id="1077942"/>
    <lineage>
        <taxon>Bacteria</taxon>
        <taxon>Bacillati</taxon>
        <taxon>Actinomycetota</taxon>
        <taxon>Actinomycetes</taxon>
        <taxon>Micromonosporales</taxon>
        <taxon>Micromonosporaceae</taxon>
        <taxon>Micromonospora</taxon>
    </lineage>
</organism>
<accession>A0A4Q8B4H8</accession>
<dbReference type="Proteomes" id="UP000294114">
    <property type="component" value="Unassembled WGS sequence"/>
</dbReference>
<sequence length="93" mass="10379">MRRFWYALAGVLALVGCLGLTATVPAMRRAISPRAEPAPLPLQITGSRYDRFTVDLDRPGRFRIRVTAVREPDDGAERTPQGYLLAQKPARSR</sequence>
<comment type="caution">
    <text evidence="2">The sequence shown here is derived from an EMBL/GenBank/DDBJ whole genome shotgun (WGS) entry which is preliminary data.</text>
</comment>
<proteinExistence type="predicted"/>
<keyword evidence="3" id="KW-1185">Reference proteome</keyword>
<dbReference type="PROSITE" id="PS51257">
    <property type="entry name" value="PROKAR_LIPOPROTEIN"/>
    <property type="match status" value="1"/>
</dbReference>
<reference evidence="2 3" key="1">
    <citation type="submission" date="2019-02" db="EMBL/GenBank/DDBJ databases">
        <title>Sequencing the genomes of 1000 actinobacteria strains.</title>
        <authorList>
            <person name="Klenk H.-P."/>
        </authorList>
    </citation>
    <scope>NUCLEOTIDE SEQUENCE [LARGE SCALE GENOMIC DNA]</scope>
    <source>
        <strain evidence="2 3">DSM 45612</strain>
    </source>
</reference>
<name>A0A4Q8B4H8_9ACTN</name>